<evidence type="ECO:0000256" key="1">
    <source>
        <dbReference type="SAM" id="MobiDB-lite"/>
    </source>
</evidence>
<dbReference type="EMBL" id="AMYB01000001">
    <property type="protein sequence ID" value="OAD07529.1"/>
    <property type="molecule type" value="Genomic_DNA"/>
</dbReference>
<evidence type="ECO:0000313" key="3">
    <source>
        <dbReference type="Proteomes" id="UP000077051"/>
    </source>
</evidence>
<keyword evidence="3" id="KW-1185">Reference proteome</keyword>
<dbReference type="Proteomes" id="UP000077051">
    <property type="component" value="Unassembled WGS sequence"/>
</dbReference>
<accession>A0A162RND3</accession>
<feature type="compositionally biased region" description="Basic and acidic residues" evidence="1">
    <location>
        <begin position="72"/>
        <end position="85"/>
    </location>
</feature>
<feature type="region of interest" description="Disordered" evidence="1">
    <location>
        <begin position="61"/>
        <end position="85"/>
    </location>
</feature>
<dbReference type="AlphaFoldDB" id="A0A162RND3"/>
<comment type="caution">
    <text evidence="2">The sequence shown here is derived from an EMBL/GenBank/DDBJ whole genome shotgun (WGS) entry which is preliminary data.</text>
</comment>
<sequence>MRARPCIYCGVIKPSKKLLEQHQKKCSVKSNQKRIKKLRRCGNISFLKAILCDAEKPKIVKAQQQRQQQQEEAPHKEPTLNIPKD</sequence>
<proteinExistence type="predicted"/>
<name>A0A162RND3_MUCCL</name>
<protein>
    <submittedName>
        <fullName evidence="2">Uncharacterized protein</fullName>
    </submittedName>
</protein>
<organism evidence="2 3">
    <name type="scientific">Mucor lusitanicus CBS 277.49</name>
    <dbReference type="NCBI Taxonomy" id="747725"/>
    <lineage>
        <taxon>Eukaryota</taxon>
        <taxon>Fungi</taxon>
        <taxon>Fungi incertae sedis</taxon>
        <taxon>Mucoromycota</taxon>
        <taxon>Mucoromycotina</taxon>
        <taxon>Mucoromycetes</taxon>
        <taxon>Mucorales</taxon>
        <taxon>Mucorineae</taxon>
        <taxon>Mucoraceae</taxon>
        <taxon>Mucor</taxon>
    </lineage>
</organism>
<dbReference type="OrthoDB" id="10398025at2759"/>
<reference evidence="2 3" key="1">
    <citation type="submission" date="2015-06" db="EMBL/GenBank/DDBJ databases">
        <title>Expansion of signal transduction pathways in fungi by whole-genome duplication.</title>
        <authorList>
            <consortium name="DOE Joint Genome Institute"/>
            <person name="Corrochano L.M."/>
            <person name="Kuo A."/>
            <person name="Marcet-Houben M."/>
            <person name="Polaino S."/>
            <person name="Salamov A."/>
            <person name="Villalobos J.M."/>
            <person name="Alvarez M.I."/>
            <person name="Avalos J."/>
            <person name="Benito E.P."/>
            <person name="Benoit I."/>
            <person name="Burger G."/>
            <person name="Camino L.P."/>
            <person name="Canovas D."/>
            <person name="Cerda-Olmedo E."/>
            <person name="Cheng J.-F."/>
            <person name="Dominguez A."/>
            <person name="Elias M."/>
            <person name="Eslava A.P."/>
            <person name="Glaser F."/>
            <person name="Grimwood J."/>
            <person name="Gutierrez G."/>
            <person name="Heitman J."/>
            <person name="Henrissat B."/>
            <person name="Iturriaga E.A."/>
            <person name="Lang B.F."/>
            <person name="Lavin J.L."/>
            <person name="Lee S."/>
            <person name="Li W."/>
            <person name="Lindquist E."/>
            <person name="Lopez-Garcia S."/>
            <person name="Luque E.M."/>
            <person name="Marcos A.T."/>
            <person name="Martin J."/>
            <person name="Mccluskey K."/>
            <person name="Medina H.R."/>
            <person name="Miralles-Duran A."/>
            <person name="Miyazaki A."/>
            <person name="Munoz-Torres E."/>
            <person name="Oguiza J.A."/>
            <person name="Ohm R."/>
            <person name="Olmedo M."/>
            <person name="Orejas M."/>
            <person name="Ortiz-Castellanos L."/>
            <person name="Pisabarro A.G."/>
            <person name="Rodriguez-Romero J."/>
            <person name="Ruiz-Herrera J."/>
            <person name="Ruiz-Vazquez R."/>
            <person name="Sanz C."/>
            <person name="Schackwitz W."/>
            <person name="Schmutz J."/>
            <person name="Shahriari M."/>
            <person name="Shelest E."/>
            <person name="Silva-Franco F."/>
            <person name="Soanes D."/>
            <person name="Syed K."/>
            <person name="Tagua V.G."/>
            <person name="Talbot N.J."/>
            <person name="Thon M."/>
            <person name="De Vries R.P."/>
            <person name="Wiebenga A."/>
            <person name="Yadav J.S."/>
            <person name="Braun E.L."/>
            <person name="Baker S."/>
            <person name="Garre V."/>
            <person name="Horwitz B."/>
            <person name="Torres-Martinez S."/>
            <person name="Idnurm A."/>
            <person name="Herrera-Estrella A."/>
            <person name="Gabaldon T."/>
            <person name="Grigoriev I.V."/>
        </authorList>
    </citation>
    <scope>NUCLEOTIDE SEQUENCE [LARGE SCALE GENOMIC DNA]</scope>
    <source>
        <strain evidence="2 3">CBS 277.49</strain>
    </source>
</reference>
<gene>
    <name evidence="2" type="ORF">MUCCIDRAFT_104464</name>
</gene>
<evidence type="ECO:0000313" key="2">
    <source>
        <dbReference type="EMBL" id="OAD07529.1"/>
    </source>
</evidence>
<dbReference type="VEuPathDB" id="FungiDB:MUCCIDRAFT_104464"/>